<gene>
    <name evidence="1" type="ORF">BJ508DRAFT_313343</name>
</gene>
<evidence type="ECO:0000313" key="1">
    <source>
        <dbReference type="EMBL" id="RPA73894.1"/>
    </source>
</evidence>
<sequence length="237" mass="27544">MIPAIGNQYLNHIALDLFLRTKDTFAPFQPQTGLQIASRCSHCRCSYPEDDKKHRYLYSNDRVFGTHWFSPICIENFRYDEDGKFYCPVKHCDFSHADHFEMDRHYKGPIHAYGASLTGFECFKPMRRSGIFDTWEYMPDYTPKRCTPEVLETENELELGAFIDRFTSAFSGSRPIDGTDGAEKLELRRLAETEMHRAFEAILKHPERHPDAGESVLRFIRDAYKTAVGFMDDIETS</sequence>
<proteinExistence type="predicted"/>
<keyword evidence="2" id="KW-1185">Reference proteome</keyword>
<accession>A0A3N4HW56</accession>
<dbReference type="AlphaFoldDB" id="A0A3N4HW56"/>
<dbReference type="Proteomes" id="UP000275078">
    <property type="component" value="Unassembled WGS sequence"/>
</dbReference>
<organism evidence="1 2">
    <name type="scientific">Ascobolus immersus RN42</name>
    <dbReference type="NCBI Taxonomy" id="1160509"/>
    <lineage>
        <taxon>Eukaryota</taxon>
        <taxon>Fungi</taxon>
        <taxon>Dikarya</taxon>
        <taxon>Ascomycota</taxon>
        <taxon>Pezizomycotina</taxon>
        <taxon>Pezizomycetes</taxon>
        <taxon>Pezizales</taxon>
        <taxon>Ascobolaceae</taxon>
        <taxon>Ascobolus</taxon>
    </lineage>
</organism>
<name>A0A3N4HW56_ASCIM</name>
<protein>
    <submittedName>
        <fullName evidence="1">Uncharacterized protein</fullName>
    </submittedName>
</protein>
<dbReference type="EMBL" id="ML119807">
    <property type="protein sequence ID" value="RPA73894.1"/>
    <property type="molecule type" value="Genomic_DNA"/>
</dbReference>
<evidence type="ECO:0000313" key="2">
    <source>
        <dbReference type="Proteomes" id="UP000275078"/>
    </source>
</evidence>
<reference evidence="1 2" key="1">
    <citation type="journal article" date="2018" name="Nat. Ecol. Evol.">
        <title>Pezizomycetes genomes reveal the molecular basis of ectomycorrhizal truffle lifestyle.</title>
        <authorList>
            <person name="Murat C."/>
            <person name="Payen T."/>
            <person name="Noel B."/>
            <person name="Kuo A."/>
            <person name="Morin E."/>
            <person name="Chen J."/>
            <person name="Kohler A."/>
            <person name="Krizsan K."/>
            <person name="Balestrini R."/>
            <person name="Da Silva C."/>
            <person name="Montanini B."/>
            <person name="Hainaut M."/>
            <person name="Levati E."/>
            <person name="Barry K.W."/>
            <person name="Belfiori B."/>
            <person name="Cichocki N."/>
            <person name="Clum A."/>
            <person name="Dockter R.B."/>
            <person name="Fauchery L."/>
            <person name="Guy J."/>
            <person name="Iotti M."/>
            <person name="Le Tacon F."/>
            <person name="Lindquist E.A."/>
            <person name="Lipzen A."/>
            <person name="Malagnac F."/>
            <person name="Mello A."/>
            <person name="Molinier V."/>
            <person name="Miyauchi S."/>
            <person name="Poulain J."/>
            <person name="Riccioni C."/>
            <person name="Rubini A."/>
            <person name="Sitrit Y."/>
            <person name="Splivallo R."/>
            <person name="Traeger S."/>
            <person name="Wang M."/>
            <person name="Zifcakova L."/>
            <person name="Wipf D."/>
            <person name="Zambonelli A."/>
            <person name="Paolocci F."/>
            <person name="Nowrousian M."/>
            <person name="Ottonello S."/>
            <person name="Baldrian P."/>
            <person name="Spatafora J.W."/>
            <person name="Henrissat B."/>
            <person name="Nagy L.G."/>
            <person name="Aury J.M."/>
            <person name="Wincker P."/>
            <person name="Grigoriev I.V."/>
            <person name="Bonfante P."/>
            <person name="Martin F.M."/>
        </authorList>
    </citation>
    <scope>NUCLEOTIDE SEQUENCE [LARGE SCALE GENOMIC DNA]</scope>
    <source>
        <strain evidence="1 2">RN42</strain>
    </source>
</reference>